<evidence type="ECO:0000313" key="1">
    <source>
        <dbReference type="EMBL" id="TGL94055.1"/>
    </source>
</evidence>
<dbReference type="Proteomes" id="UP000298263">
    <property type="component" value="Unassembled WGS sequence"/>
</dbReference>
<dbReference type="RefSeq" id="WP_135587638.1">
    <property type="nucleotide sequence ID" value="NZ_RQGO01000019.1"/>
</dbReference>
<dbReference type="OrthoDB" id="343997at2"/>
<sequence length="121" mass="14225">MNQIDSKRGIVLFLSLISLVTNCMIGTQEQSCMYYLERDYGNACLWLVIGYQYGEPEAPLRSVGINYSLVNCYTYLKKKKDCERNENKYLPGLYGIDVFNIRQKYQMEIWSFEIINSNLYI</sequence>
<dbReference type="EMBL" id="RQGP01000010">
    <property type="protein sequence ID" value="TGL94055.1"/>
    <property type="molecule type" value="Genomic_DNA"/>
</dbReference>
<protein>
    <submittedName>
        <fullName evidence="1">Uncharacterized protein</fullName>
    </submittedName>
</protein>
<name>A0A4Z0ZYZ3_9LEPT</name>
<keyword evidence="2" id="KW-1185">Reference proteome</keyword>
<comment type="caution">
    <text evidence="1">The sequence shown here is derived from an EMBL/GenBank/DDBJ whole genome shotgun (WGS) entry which is preliminary data.</text>
</comment>
<proteinExistence type="predicted"/>
<accession>A0A4Z0ZYZ3</accession>
<reference evidence="1" key="1">
    <citation type="journal article" date="2019" name="PLoS Negl. Trop. Dis.">
        <title>Revisiting the worldwide diversity of Leptospira species in the environment.</title>
        <authorList>
            <person name="Vincent A.T."/>
            <person name="Schiettekatte O."/>
            <person name="Bourhy P."/>
            <person name="Veyrier F.J."/>
            <person name="Picardeau M."/>
        </authorList>
    </citation>
    <scope>NUCLEOTIDE SEQUENCE [LARGE SCALE GENOMIC DNA]</scope>
    <source>
        <strain evidence="1">201702422</strain>
    </source>
</reference>
<evidence type="ECO:0000313" key="2">
    <source>
        <dbReference type="Proteomes" id="UP000298263"/>
    </source>
</evidence>
<dbReference type="AlphaFoldDB" id="A0A4Z0ZYZ3"/>
<organism evidence="1 2">
    <name type="scientific">Leptospira congkakensis</name>
    <dbReference type="NCBI Taxonomy" id="2484932"/>
    <lineage>
        <taxon>Bacteria</taxon>
        <taxon>Pseudomonadati</taxon>
        <taxon>Spirochaetota</taxon>
        <taxon>Spirochaetia</taxon>
        <taxon>Leptospirales</taxon>
        <taxon>Leptospiraceae</taxon>
        <taxon>Leptospira</taxon>
    </lineage>
</organism>
<gene>
    <name evidence="1" type="ORF">EHQ69_06190</name>
</gene>